<dbReference type="FunFam" id="2.20.28.10:FF:000004">
    <property type="entry name" value="DNA replication licensing factor MCM7"/>
    <property type="match status" value="1"/>
</dbReference>
<evidence type="ECO:0000256" key="9">
    <source>
        <dbReference type="ARBA" id="ARBA00023306"/>
    </source>
</evidence>
<dbReference type="GO" id="GO:0016887">
    <property type="term" value="F:ATP hydrolysis activity"/>
    <property type="evidence" value="ECO:0007669"/>
    <property type="project" value="EnsemblFungi"/>
</dbReference>
<dbReference type="GO" id="GO:0009378">
    <property type="term" value="F:four-way junction helicase activity"/>
    <property type="evidence" value="ECO:0007669"/>
    <property type="project" value="EnsemblFungi"/>
</dbReference>
<dbReference type="GO" id="GO:0071162">
    <property type="term" value="C:CMG complex"/>
    <property type="evidence" value="ECO:0007669"/>
    <property type="project" value="EnsemblFungi"/>
</dbReference>
<dbReference type="PROSITE" id="PS00847">
    <property type="entry name" value="MCM_1"/>
    <property type="match status" value="1"/>
</dbReference>
<accession>A0A1L7WE36</accession>
<name>A0A1L7WE36_9HELO</name>
<feature type="compositionally biased region" description="Acidic residues" evidence="13">
    <location>
        <begin position="49"/>
        <end position="61"/>
    </location>
</feature>
<dbReference type="GO" id="GO:0097373">
    <property type="term" value="C:MCM core complex"/>
    <property type="evidence" value="ECO:0007669"/>
    <property type="project" value="EnsemblFungi"/>
</dbReference>
<keyword evidence="8 12" id="KW-0539">Nucleus</keyword>
<dbReference type="GO" id="GO:1904931">
    <property type="term" value="F:MCM complex binding"/>
    <property type="evidence" value="ECO:0007669"/>
    <property type="project" value="EnsemblFungi"/>
</dbReference>
<dbReference type="Gene3D" id="2.40.50.140">
    <property type="entry name" value="Nucleic acid-binding proteins"/>
    <property type="match status" value="1"/>
</dbReference>
<dbReference type="GO" id="GO:0033679">
    <property type="term" value="F:3'-5' DNA/RNA helicase activity"/>
    <property type="evidence" value="ECO:0007669"/>
    <property type="project" value="EnsemblFungi"/>
</dbReference>
<keyword evidence="4 12" id="KW-0378">Hydrolase</keyword>
<dbReference type="GO" id="GO:0043596">
    <property type="term" value="C:nuclear replication fork"/>
    <property type="evidence" value="ECO:0007669"/>
    <property type="project" value="EnsemblFungi"/>
</dbReference>
<keyword evidence="2 12" id="KW-0235">DNA replication</keyword>
<dbReference type="SMART" id="SM00382">
    <property type="entry name" value="AAA"/>
    <property type="match status" value="1"/>
</dbReference>
<evidence type="ECO:0000259" key="14">
    <source>
        <dbReference type="PROSITE" id="PS50051"/>
    </source>
</evidence>
<dbReference type="SUPFAM" id="SSF52540">
    <property type="entry name" value="P-loop containing nucleoside triphosphate hydrolases"/>
    <property type="match status" value="1"/>
</dbReference>
<evidence type="ECO:0000256" key="4">
    <source>
        <dbReference type="ARBA" id="ARBA00022801"/>
    </source>
</evidence>
<dbReference type="InterPro" id="IPR031327">
    <property type="entry name" value="MCM"/>
</dbReference>
<keyword evidence="5 12" id="KW-0347">Helicase</keyword>
<proteinExistence type="inferred from homology"/>
<protein>
    <recommendedName>
        <fullName evidence="12">DNA replication licensing factor MCM7</fullName>
        <ecNumber evidence="12">3.6.4.12</ecNumber>
    </recommendedName>
</protein>
<keyword evidence="6 11" id="KW-0067">ATP-binding</keyword>
<evidence type="ECO:0000256" key="6">
    <source>
        <dbReference type="ARBA" id="ARBA00022840"/>
    </source>
</evidence>
<dbReference type="InterPro" id="IPR003593">
    <property type="entry name" value="AAA+_ATPase"/>
</dbReference>
<dbReference type="GO" id="GO:0030466">
    <property type="term" value="P:silent mating-type cassette heterochromatin formation"/>
    <property type="evidence" value="ECO:0007669"/>
    <property type="project" value="EnsemblFungi"/>
</dbReference>
<dbReference type="GO" id="GO:1990518">
    <property type="term" value="F:single-stranded 3'-5' DNA helicase activity"/>
    <property type="evidence" value="ECO:0007669"/>
    <property type="project" value="EnsemblFungi"/>
</dbReference>
<keyword evidence="7 11" id="KW-0238">DNA-binding</keyword>
<dbReference type="PRINTS" id="PR01663">
    <property type="entry name" value="MCMPROTEIN7"/>
</dbReference>
<dbReference type="InterPro" id="IPR018525">
    <property type="entry name" value="MCM_CS"/>
</dbReference>
<dbReference type="Pfam" id="PF17855">
    <property type="entry name" value="MCM_lid"/>
    <property type="match status" value="1"/>
</dbReference>
<dbReference type="GO" id="GO:0003697">
    <property type="term" value="F:single-stranded DNA binding"/>
    <property type="evidence" value="ECO:0007669"/>
    <property type="project" value="EnsemblFungi"/>
</dbReference>
<evidence type="ECO:0000256" key="1">
    <source>
        <dbReference type="ARBA" id="ARBA00004123"/>
    </source>
</evidence>
<evidence type="ECO:0000256" key="11">
    <source>
        <dbReference type="RuleBase" id="RU004070"/>
    </source>
</evidence>
<dbReference type="SMART" id="SM00350">
    <property type="entry name" value="MCM"/>
    <property type="match status" value="1"/>
</dbReference>
<dbReference type="GO" id="GO:0000781">
    <property type="term" value="C:chromosome, telomeric region"/>
    <property type="evidence" value="ECO:0007669"/>
    <property type="project" value="GOC"/>
</dbReference>
<dbReference type="FunFam" id="3.40.50.300:FF:000288">
    <property type="entry name" value="DNA replication licensing factor MCM7"/>
    <property type="match status" value="1"/>
</dbReference>
<dbReference type="CDD" id="cd17758">
    <property type="entry name" value="MCM7"/>
    <property type="match status" value="1"/>
</dbReference>
<comment type="function">
    <text evidence="12">Acts as component of the MCM2-7 complex (MCM complex) which is the replicative helicase essential for 'once per cell cycle' DNA replication initiation and elongation in eukaryotic cells. The active ATPase sites in the MCM2-7 ring are formed through the interaction surfaces of two neighboring subunits such that a critical structure of a conserved arginine finger motif is provided in trans relative to the ATP-binding site of the Walker A box of the adjacent subunit. The six ATPase active sites, however, are likely to contribute differentially to the complex helicase activity.</text>
</comment>
<dbReference type="Gene3D" id="2.20.28.10">
    <property type="match status" value="1"/>
</dbReference>
<dbReference type="GO" id="GO:0000785">
    <property type="term" value="C:chromatin"/>
    <property type="evidence" value="ECO:0007669"/>
    <property type="project" value="EnsemblFungi"/>
</dbReference>
<dbReference type="GO" id="GO:0005524">
    <property type="term" value="F:ATP binding"/>
    <property type="evidence" value="ECO:0007669"/>
    <property type="project" value="UniProtKB-KW"/>
</dbReference>
<dbReference type="Gene3D" id="3.40.50.300">
    <property type="entry name" value="P-loop containing nucleotide triphosphate hydrolases"/>
    <property type="match status" value="1"/>
</dbReference>
<keyword evidence="9 12" id="KW-0131">Cell cycle</keyword>
<dbReference type="AlphaFoldDB" id="A0A1L7WE36"/>
<evidence type="ECO:0000256" key="8">
    <source>
        <dbReference type="ARBA" id="ARBA00023242"/>
    </source>
</evidence>
<keyword evidence="16" id="KW-1185">Reference proteome</keyword>
<dbReference type="GO" id="GO:0003682">
    <property type="term" value="F:chromatin binding"/>
    <property type="evidence" value="ECO:0007669"/>
    <property type="project" value="EnsemblFungi"/>
</dbReference>
<dbReference type="InterPro" id="IPR027925">
    <property type="entry name" value="MCM_N"/>
</dbReference>
<organism evidence="15 16">
    <name type="scientific">Phialocephala subalpina</name>
    <dbReference type="NCBI Taxonomy" id="576137"/>
    <lineage>
        <taxon>Eukaryota</taxon>
        <taxon>Fungi</taxon>
        <taxon>Dikarya</taxon>
        <taxon>Ascomycota</taxon>
        <taxon>Pezizomycotina</taxon>
        <taxon>Leotiomycetes</taxon>
        <taxon>Helotiales</taxon>
        <taxon>Mollisiaceae</taxon>
        <taxon>Phialocephala</taxon>
        <taxon>Phialocephala fortinii species complex</taxon>
    </lineage>
</organism>
<evidence type="ECO:0000256" key="10">
    <source>
        <dbReference type="ARBA" id="ARBA00048432"/>
    </source>
</evidence>
<comment type="catalytic activity">
    <reaction evidence="10">
        <text>ATP + H2O = ADP + phosphate + H(+)</text>
        <dbReference type="Rhea" id="RHEA:13065"/>
        <dbReference type="ChEBI" id="CHEBI:15377"/>
        <dbReference type="ChEBI" id="CHEBI:15378"/>
        <dbReference type="ChEBI" id="CHEBI:30616"/>
        <dbReference type="ChEBI" id="CHEBI:43474"/>
        <dbReference type="ChEBI" id="CHEBI:456216"/>
        <dbReference type="EC" id="3.6.4.12"/>
    </reaction>
    <physiologicalReaction direction="left-to-right" evidence="10">
        <dbReference type="Rhea" id="RHEA:13066"/>
    </physiologicalReaction>
</comment>
<dbReference type="InterPro" id="IPR041562">
    <property type="entry name" value="MCM_lid"/>
</dbReference>
<dbReference type="InterPro" id="IPR027417">
    <property type="entry name" value="P-loop_NTPase"/>
</dbReference>
<dbReference type="EMBL" id="FJOG01000001">
    <property type="protein sequence ID" value="CZR51036.1"/>
    <property type="molecule type" value="Genomic_DNA"/>
</dbReference>
<dbReference type="Pfam" id="PF00493">
    <property type="entry name" value="MCM"/>
    <property type="match status" value="1"/>
</dbReference>
<dbReference type="GO" id="GO:0006271">
    <property type="term" value="P:DNA strand elongation involved in DNA replication"/>
    <property type="evidence" value="ECO:0007669"/>
    <property type="project" value="EnsemblFungi"/>
</dbReference>
<dbReference type="GO" id="GO:0000727">
    <property type="term" value="P:double-strand break repair via break-induced replication"/>
    <property type="evidence" value="ECO:0007669"/>
    <property type="project" value="EnsemblFungi"/>
</dbReference>
<dbReference type="Pfam" id="PF14551">
    <property type="entry name" value="MCM_N"/>
    <property type="match status" value="1"/>
</dbReference>
<dbReference type="GO" id="GO:0005737">
    <property type="term" value="C:cytoplasm"/>
    <property type="evidence" value="ECO:0007669"/>
    <property type="project" value="EnsemblFungi"/>
</dbReference>
<dbReference type="GO" id="GO:0003727">
    <property type="term" value="F:single-stranded RNA binding"/>
    <property type="evidence" value="ECO:0007669"/>
    <property type="project" value="EnsemblFungi"/>
</dbReference>
<dbReference type="GO" id="GO:0003688">
    <property type="term" value="F:DNA replication origin binding"/>
    <property type="evidence" value="ECO:0007669"/>
    <property type="project" value="EnsemblFungi"/>
</dbReference>
<comment type="subcellular location">
    <subcellularLocation>
        <location evidence="1 12">Nucleus</location>
    </subcellularLocation>
</comment>
<feature type="compositionally biased region" description="Polar residues" evidence="13">
    <location>
        <begin position="62"/>
        <end position="73"/>
    </location>
</feature>
<dbReference type="OrthoDB" id="3207464at2759"/>
<dbReference type="GO" id="GO:0006279">
    <property type="term" value="P:premeiotic DNA replication"/>
    <property type="evidence" value="ECO:0007669"/>
    <property type="project" value="EnsemblFungi"/>
</dbReference>
<evidence type="ECO:0000256" key="2">
    <source>
        <dbReference type="ARBA" id="ARBA00022705"/>
    </source>
</evidence>
<dbReference type="InterPro" id="IPR001208">
    <property type="entry name" value="MCM_dom"/>
</dbReference>
<evidence type="ECO:0000256" key="13">
    <source>
        <dbReference type="SAM" id="MobiDB-lite"/>
    </source>
</evidence>
<dbReference type="Proteomes" id="UP000184330">
    <property type="component" value="Unassembled WGS sequence"/>
</dbReference>
<evidence type="ECO:0000313" key="15">
    <source>
        <dbReference type="EMBL" id="CZR51036.1"/>
    </source>
</evidence>
<evidence type="ECO:0000256" key="12">
    <source>
        <dbReference type="RuleBase" id="RU365012"/>
    </source>
</evidence>
<feature type="domain" description="MCM C-terminal AAA(+) ATPase" evidence="14">
    <location>
        <begin position="395"/>
        <end position="601"/>
    </location>
</feature>
<sequence length="817" mass="91377">MALLQFRAPVNYDDHQQALEDFLQSFKTSPKSELAGALGDMNIDEDDFSDEYDFMDDDDNEGQNTRRQARTQAKTPKLKYMDVLQKVADRFEDEITIDLDDVAKYDQSLEDNGTPLNLVASIETNAKHYLDIMARAVDKVMPDATREINYKDDVLDVLMAQRTARNNALLRAAADSAETPEPELFPPELTRRYTLNFKPRTQGDEPVKALAVRQVRGEHLGHLITVRGITTRVSDVKPTVEVNAYTCDRCGCEIFQPVGSKTFGPLVECPSADCKTNQTKGQLHHSTRASKFQPFQEVKIQEMAEQVPVGHIPRMLTILCHGALVRRINPGDVVDVAGIFLPTPYTGFKAIRAGLLTDTYLEAQHVTQHKKAYEDLAIDNRVFKRIEQYRASGHVYEYLAKSIAPEIYGHIDVKKALLLLLVGGVTKEVGDGMKIRGDINICLMGDPGVAKSQLLKYITKVAPRGVYTTGRGSSGVGLTAAVMKDPVTDEMILEGGALVLADNGICCIDEFDKMDDSDRTAIHEVMEQQTISISKAGISTTLNARTSILAAANPLYGRYNPRISPVENINLPAALLSRFDVLFLILDTPSRDTDAMLAQHVTYVHMNNKHPDTEGVVFTPHEVRQYVAQARTFRPVIPTAVSEYMVKAYVKMRDQQSKDEKNKKQFAHTSTRTLLGIVRLAQALARLRFSEEVVQDDVEEALRLIEASKESLYQDQGGFGRDMSPSSRIYNLVRTLAESGQCRPEDADEEDEEGMELSMRKVEERVIAKGFTRDQWQTAVMEYTNLDIWQTAGNGTRLIFIISDAAQMAQDAEYDME</sequence>
<dbReference type="Pfam" id="PF24901">
    <property type="entry name" value="WHD_MCM7"/>
    <property type="match status" value="1"/>
</dbReference>
<dbReference type="PROSITE" id="PS50051">
    <property type="entry name" value="MCM_2"/>
    <property type="match status" value="1"/>
</dbReference>
<dbReference type="InterPro" id="IPR033762">
    <property type="entry name" value="MCM_OB"/>
</dbReference>
<gene>
    <name evidence="12" type="primary">MCM7</name>
    <name evidence="15" type="ORF">PAC_00911</name>
</gene>
<dbReference type="SUPFAM" id="SSF50249">
    <property type="entry name" value="Nucleic acid-binding proteins"/>
    <property type="match status" value="1"/>
</dbReference>
<feature type="region of interest" description="Disordered" evidence="13">
    <location>
        <begin position="49"/>
        <end position="73"/>
    </location>
</feature>
<dbReference type="PANTHER" id="PTHR11630">
    <property type="entry name" value="DNA REPLICATION LICENSING FACTOR MCM FAMILY MEMBER"/>
    <property type="match status" value="1"/>
</dbReference>
<evidence type="ECO:0000313" key="16">
    <source>
        <dbReference type="Proteomes" id="UP000184330"/>
    </source>
</evidence>
<dbReference type="Pfam" id="PF17207">
    <property type="entry name" value="MCM_OB"/>
    <property type="match status" value="1"/>
</dbReference>
<dbReference type="InterPro" id="IPR008050">
    <property type="entry name" value="MCM7"/>
</dbReference>
<dbReference type="GO" id="GO:0031509">
    <property type="term" value="P:subtelomeric heterochromatin formation"/>
    <property type="evidence" value="ECO:0007669"/>
    <property type="project" value="EnsemblFungi"/>
</dbReference>
<dbReference type="InterPro" id="IPR012340">
    <property type="entry name" value="NA-bd_OB-fold"/>
</dbReference>
<dbReference type="PANTHER" id="PTHR11630:SF26">
    <property type="entry name" value="DNA REPLICATION LICENSING FACTOR MCM7"/>
    <property type="match status" value="1"/>
</dbReference>
<dbReference type="STRING" id="576137.A0A1L7WE36"/>
<dbReference type="GO" id="GO:0042555">
    <property type="term" value="C:MCM complex"/>
    <property type="evidence" value="ECO:0007669"/>
    <property type="project" value="EnsemblFungi"/>
</dbReference>
<comment type="similarity">
    <text evidence="11">Belongs to the MCM family.</text>
</comment>
<dbReference type="GO" id="GO:0005656">
    <property type="term" value="C:nuclear pre-replicative complex"/>
    <property type="evidence" value="ECO:0007669"/>
    <property type="project" value="EnsemblFungi"/>
</dbReference>
<evidence type="ECO:0000256" key="3">
    <source>
        <dbReference type="ARBA" id="ARBA00022741"/>
    </source>
</evidence>
<evidence type="ECO:0000256" key="7">
    <source>
        <dbReference type="ARBA" id="ARBA00023125"/>
    </source>
</evidence>
<dbReference type="GO" id="GO:0006270">
    <property type="term" value="P:DNA replication initiation"/>
    <property type="evidence" value="ECO:0007669"/>
    <property type="project" value="EnsemblFungi"/>
</dbReference>
<keyword evidence="3 11" id="KW-0547">Nucleotide-binding</keyword>
<dbReference type="EC" id="3.6.4.12" evidence="12"/>
<dbReference type="GO" id="GO:0006267">
    <property type="term" value="P:pre-replicative complex assembly involved in nuclear cell cycle DNA replication"/>
    <property type="evidence" value="ECO:0007669"/>
    <property type="project" value="EnsemblFungi"/>
</dbReference>
<dbReference type="PRINTS" id="PR01657">
    <property type="entry name" value="MCMFAMILY"/>
</dbReference>
<evidence type="ECO:0000256" key="5">
    <source>
        <dbReference type="ARBA" id="ARBA00022806"/>
    </source>
</evidence>
<reference evidence="15 16" key="1">
    <citation type="submission" date="2016-03" db="EMBL/GenBank/DDBJ databases">
        <authorList>
            <person name="Ploux O."/>
        </authorList>
    </citation>
    <scope>NUCLEOTIDE SEQUENCE [LARGE SCALE GENOMIC DNA]</scope>
    <source>
        <strain evidence="15 16">UAMH 11012</strain>
    </source>
</reference>